<dbReference type="Proteomes" id="UP000192491">
    <property type="component" value="Unassembled WGS sequence"/>
</dbReference>
<protein>
    <submittedName>
        <fullName evidence="2">Uncharacterized protein</fullName>
    </submittedName>
</protein>
<name>A0A1Y1Q8Z4_9GAMM</name>
<sequence length="65" mass="7535">MKINKNLFNSIKNNELLFAYGVVVILSYLFGMNLLWLIYPYKLARGKFGKWDAAKWSLLSTGDVF</sequence>
<feature type="transmembrane region" description="Helical" evidence="1">
    <location>
        <begin position="17"/>
        <end position="39"/>
    </location>
</feature>
<gene>
    <name evidence="2" type="ORF">BWK73_49865</name>
</gene>
<organism evidence="2 3">
    <name type="scientific">Thiothrix lacustris</name>
    <dbReference type="NCBI Taxonomy" id="525917"/>
    <lineage>
        <taxon>Bacteria</taxon>
        <taxon>Pseudomonadati</taxon>
        <taxon>Pseudomonadota</taxon>
        <taxon>Gammaproteobacteria</taxon>
        <taxon>Thiotrichales</taxon>
        <taxon>Thiotrichaceae</taxon>
        <taxon>Thiothrix</taxon>
    </lineage>
</organism>
<evidence type="ECO:0000313" key="2">
    <source>
        <dbReference type="EMBL" id="OQW99786.1"/>
    </source>
</evidence>
<dbReference type="AlphaFoldDB" id="A0A1Y1Q8Z4"/>
<evidence type="ECO:0000256" key="1">
    <source>
        <dbReference type="SAM" id="Phobius"/>
    </source>
</evidence>
<reference evidence="2 3" key="1">
    <citation type="submission" date="2017-01" db="EMBL/GenBank/DDBJ databases">
        <title>Novel large sulfur bacteria in the metagenomes of groundwater-fed chemosynthetic microbial mats in the Lake Huron basin.</title>
        <authorList>
            <person name="Sharrar A.M."/>
            <person name="Flood B.E."/>
            <person name="Bailey J.V."/>
            <person name="Jones D.S."/>
            <person name="Biddanda B."/>
            <person name="Ruberg S.A."/>
            <person name="Marcus D.N."/>
            <person name="Dick G.J."/>
        </authorList>
    </citation>
    <scope>NUCLEOTIDE SEQUENCE [LARGE SCALE GENOMIC DNA]</scope>
    <source>
        <strain evidence="2">A8</strain>
    </source>
</reference>
<keyword evidence="1" id="KW-1133">Transmembrane helix</keyword>
<accession>A0A1Y1Q8Z4</accession>
<dbReference type="EMBL" id="MTEJ01000683">
    <property type="protein sequence ID" value="OQW99786.1"/>
    <property type="molecule type" value="Genomic_DNA"/>
</dbReference>
<evidence type="ECO:0000313" key="3">
    <source>
        <dbReference type="Proteomes" id="UP000192491"/>
    </source>
</evidence>
<proteinExistence type="predicted"/>
<keyword evidence="1" id="KW-0472">Membrane</keyword>
<comment type="caution">
    <text evidence="2">The sequence shown here is derived from an EMBL/GenBank/DDBJ whole genome shotgun (WGS) entry which is preliminary data.</text>
</comment>
<keyword evidence="1" id="KW-0812">Transmembrane</keyword>